<evidence type="ECO:0000259" key="1">
    <source>
        <dbReference type="Pfam" id="PF01814"/>
    </source>
</evidence>
<dbReference type="InterPro" id="IPR012312">
    <property type="entry name" value="Hemerythrin-like"/>
</dbReference>
<dbReference type="EMBL" id="LHQS01000004">
    <property type="protein sequence ID" value="RXE55201.1"/>
    <property type="molecule type" value="Genomic_DNA"/>
</dbReference>
<keyword evidence="3" id="KW-1185">Reference proteome</keyword>
<dbReference type="AlphaFoldDB" id="A0A498GW79"/>
<organism evidence="2 3">
    <name type="scientific">Methanoculleus taiwanensis</name>
    <dbReference type="NCBI Taxonomy" id="1550565"/>
    <lineage>
        <taxon>Archaea</taxon>
        <taxon>Methanobacteriati</taxon>
        <taxon>Methanobacteriota</taxon>
        <taxon>Stenosarchaea group</taxon>
        <taxon>Methanomicrobia</taxon>
        <taxon>Methanomicrobiales</taxon>
        <taxon>Methanomicrobiaceae</taxon>
        <taxon>Methanoculleus</taxon>
    </lineage>
</organism>
<dbReference type="Proteomes" id="UP000290932">
    <property type="component" value="Unassembled WGS sequence"/>
</dbReference>
<proteinExistence type="predicted"/>
<sequence>MADIIEMIREDHSLIRRLLDDLERHPDVRDIRYITLKRELQMHMHAEEATIYQRLLIDIPDAIGRSIEEHNRIRLLLGKLDTTPLGNEVWTQHLGELRSSIEDHFDGEEDLLLKRAADILSQVDRYEMYEQFQMEKGVMAQYTR</sequence>
<evidence type="ECO:0000313" key="2">
    <source>
        <dbReference type="EMBL" id="RXE55201.1"/>
    </source>
</evidence>
<dbReference type="PANTHER" id="PTHR35585">
    <property type="entry name" value="HHE DOMAIN PROTEIN (AFU_ORTHOLOGUE AFUA_4G00730)"/>
    <property type="match status" value="1"/>
</dbReference>
<accession>A0A498GW79</accession>
<feature type="domain" description="Hemerythrin-like" evidence="1">
    <location>
        <begin position="3"/>
        <end position="115"/>
    </location>
</feature>
<protein>
    <recommendedName>
        <fullName evidence="1">Hemerythrin-like domain-containing protein</fullName>
    </recommendedName>
</protein>
<name>A0A498GW79_9EURY</name>
<dbReference type="OrthoDB" id="106369at2157"/>
<comment type="caution">
    <text evidence="2">The sequence shown here is derived from an EMBL/GenBank/DDBJ whole genome shotgun (WGS) entry which is preliminary data.</text>
</comment>
<dbReference type="RefSeq" id="WP_164913770.1">
    <property type="nucleotide sequence ID" value="NZ_LHQS01000004.1"/>
</dbReference>
<dbReference type="PANTHER" id="PTHR35585:SF1">
    <property type="entry name" value="HHE DOMAIN PROTEIN (AFU_ORTHOLOGUE AFUA_4G00730)"/>
    <property type="match status" value="1"/>
</dbReference>
<reference evidence="2 3" key="1">
    <citation type="journal article" date="2015" name="Int. J. Syst. Evol. Microbiol.">
        <title>Methanoculleus taiwanensis sp. nov., a methanogen isolated from deep marine sediment at the deformation front area near Taiwan.</title>
        <authorList>
            <person name="Weng C.Y."/>
            <person name="Chen S.C."/>
            <person name="Lai M.C."/>
            <person name="Wu S.Y."/>
            <person name="Lin S."/>
            <person name="Yang T.F."/>
            <person name="Chen P.C."/>
        </authorList>
    </citation>
    <scope>NUCLEOTIDE SEQUENCE [LARGE SCALE GENOMIC DNA]</scope>
    <source>
        <strain evidence="2 3">CYW4</strain>
    </source>
</reference>
<gene>
    <name evidence="2" type="ORF">ABH15_13410</name>
</gene>
<evidence type="ECO:0000313" key="3">
    <source>
        <dbReference type="Proteomes" id="UP000290932"/>
    </source>
</evidence>
<dbReference type="Pfam" id="PF01814">
    <property type="entry name" value="Hemerythrin"/>
    <property type="match status" value="1"/>
</dbReference>
<dbReference type="Gene3D" id="1.20.120.520">
    <property type="entry name" value="nmb1532 protein domain like"/>
    <property type="match status" value="1"/>
</dbReference>